<feature type="region of interest" description="Disordered" evidence="1">
    <location>
        <begin position="1"/>
        <end position="47"/>
    </location>
</feature>
<feature type="transmembrane region" description="Helical" evidence="2">
    <location>
        <begin position="55"/>
        <end position="78"/>
    </location>
</feature>
<dbReference type="Proteomes" id="UP000824002">
    <property type="component" value="Unassembled WGS sequence"/>
</dbReference>
<reference evidence="3" key="1">
    <citation type="submission" date="2020-10" db="EMBL/GenBank/DDBJ databases">
        <authorList>
            <person name="Gilroy R."/>
        </authorList>
    </citation>
    <scope>NUCLEOTIDE SEQUENCE</scope>
    <source>
        <strain evidence="3">CHK199-13235</strain>
    </source>
</reference>
<feature type="compositionally biased region" description="Polar residues" evidence="1">
    <location>
        <begin position="26"/>
        <end position="47"/>
    </location>
</feature>
<accession>A0A9D1FQI2</accession>
<feature type="transmembrane region" description="Helical" evidence="2">
    <location>
        <begin position="116"/>
        <end position="136"/>
    </location>
</feature>
<dbReference type="AlphaFoldDB" id="A0A9D1FQI2"/>
<dbReference type="EMBL" id="DVJP01000077">
    <property type="protein sequence ID" value="HIS77500.1"/>
    <property type="molecule type" value="Genomic_DNA"/>
</dbReference>
<evidence type="ECO:0000313" key="4">
    <source>
        <dbReference type="Proteomes" id="UP000824002"/>
    </source>
</evidence>
<protein>
    <submittedName>
        <fullName evidence="3">Tetraspanin family protein</fullName>
    </submittedName>
</protein>
<evidence type="ECO:0000256" key="1">
    <source>
        <dbReference type="SAM" id="MobiDB-lite"/>
    </source>
</evidence>
<sequence length="297" mass="34246">MIFNDENQTPETSDWSRESGADTAQEEPSAQTSPQWNDFRSVNNMPKTPQKVRRVGTTTLGFTLIAVGVLMICSLLIPKFPVDMVLRFSPLILILIGGEILYNAFAHREEKLKYDFLSMFVCFLLIIGSACASIIAPTVKGMVVRDRLQYTLNNDMEEAAYNALQGEKVSSLYVNCYLIDYPWLYGTSEFADDVTWDYREMGDYMMYGDINMMLQENLETPEAFAQKVSEILQKLKPLEFPFYDIHISQRNGYFDIWIGDRWQWDAAPEDLEEYVEYSDEYRYESGDLEMEGEFSAG</sequence>
<keyword evidence="2" id="KW-0812">Transmembrane</keyword>
<comment type="caution">
    <text evidence="3">The sequence shown here is derived from an EMBL/GenBank/DDBJ whole genome shotgun (WGS) entry which is preliminary data.</text>
</comment>
<evidence type="ECO:0000256" key="2">
    <source>
        <dbReference type="SAM" id="Phobius"/>
    </source>
</evidence>
<keyword evidence="2" id="KW-1133">Transmembrane helix</keyword>
<organism evidence="3 4">
    <name type="scientific">Candidatus Merdivicinus excrementipullorum</name>
    <dbReference type="NCBI Taxonomy" id="2840867"/>
    <lineage>
        <taxon>Bacteria</taxon>
        <taxon>Bacillati</taxon>
        <taxon>Bacillota</taxon>
        <taxon>Clostridia</taxon>
        <taxon>Eubacteriales</taxon>
        <taxon>Oscillospiraceae</taxon>
        <taxon>Oscillospiraceae incertae sedis</taxon>
        <taxon>Candidatus Merdivicinus</taxon>
    </lineage>
</organism>
<proteinExistence type="predicted"/>
<evidence type="ECO:0000313" key="3">
    <source>
        <dbReference type="EMBL" id="HIS77500.1"/>
    </source>
</evidence>
<name>A0A9D1FQI2_9FIRM</name>
<feature type="transmembrane region" description="Helical" evidence="2">
    <location>
        <begin position="84"/>
        <end position="104"/>
    </location>
</feature>
<feature type="compositionally biased region" description="Polar residues" evidence="1">
    <location>
        <begin position="1"/>
        <end position="13"/>
    </location>
</feature>
<keyword evidence="2" id="KW-0472">Membrane</keyword>
<gene>
    <name evidence="3" type="ORF">IAB51_11940</name>
</gene>
<reference evidence="3" key="2">
    <citation type="journal article" date="2021" name="PeerJ">
        <title>Extensive microbial diversity within the chicken gut microbiome revealed by metagenomics and culture.</title>
        <authorList>
            <person name="Gilroy R."/>
            <person name="Ravi A."/>
            <person name="Getino M."/>
            <person name="Pursley I."/>
            <person name="Horton D.L."/>
            <person name="Alikhan N.F."/>
            <person name="Baker D."/>
            <person name="Gharbi K."/>
            <person name="Hall N."/>
            <person name="Watson M."/>
            <person name="Adriaenssens E.M."/>
            <person name="Foster-Nyarko E."/>
            <person name="Jarju S."/>
            <person name="Secka A."/>
            <person name="Antonio M."/>
            <person name="Oren A."/>
            <person name="Chaudhuri R.R."/>
            <person name="La Ragione R."/>
            <person name="Hildebrand F."/>
            <person name="Pallen M.J."/>
        </authorList>
    </citation>
    <scope>NUCLEOTIDE SEQUENCE</scope>
    <source>
        <strain evidence="3">CHK199-13235</strain>
    </source>
</reference>